<evidence type="ECO:0000313" key="3">
    <source>
        <dbReference type="Proteomes" id="UP000063781"/>
    </source>
</evidence>
<keyword evidence="3" id="KW-1185">Reference proteome</keyword>
<feature type="transmembrane region" description="Helical" evidence="1">
    <location>
        <begin position="31"/>
        <end position="50"/>
    </location>
</feature>
<dbReference type="EMBL" id="CP013213">
    <property type="protein sequence ID" value="AMC92750.1"/>
    <property type="molecule type" value="Genomic_DNA"/>
</dbReference>
<dbReference type="RefSeq" id="WP_067630562.1">
    <property type="nucleotide sequence ID" value="NZ_CP013213.1"/>
</dbReference>
<dbReference type="STRING" id="1514105.AOC36_01730"/>
<evidence type="ECO:0000256" key="1">
    <source>
        <dbReference type="SAM" id="Phobius"/>
    </source>
</evidence>
<gene>
    <name evidence="2" type="ORF">AOC36_01730</name>
</gene>
<protein>
    <submittedName>
        <fullName evidence="2">Uncharacterized protein</fullName>
    </submittedName>
</protein>
<dbReference type="OrthoDB" id="1648015at2"/>
<keyword evidence="1" id="KW-1133">Transmembrane helix</keyword>
<dbReference type="KEGG" id="erl:AOC36_01730"/>
<dbReference type="AlphaFoldDB" id="A0A0X8GYG7"/>
<evidence type="ECO:0000313" key="2">
    <source>
        <dbReference type="EMBL" id="AMC92750.1"/>
    </source>
</evidence>
<feature type="transmembrane region" description="Helical" evidence="1">
    <location>
        <begin position="62"/>
        <end position="82"/>
    </location>
</feature>
<accession>A0A0X8GYG7</accession>
<keyword evidence="1" id="KW-0472">Membrane</keyword>
<dbReference type="Proteomes" id="UP000063781">
    <property type="component" value="Chromosome"/>
</dbReference>
<name>A0A0X8GYG7_9FIRM</name>
<proteinExistence type="predicted"/>
<keyword evidence="1" id="KW-0812">Transmembrane</keyword>
<sequence>MKNYWSALLVIIASALVYHLLEKLIPGGFGWILTLVYCILLLVIGGFLLPGRKKNNRWFGKVVISLIVVFIMGIRLDIFGVYEFQRLLNLVGLNGVFLDLLLVYCGWAFYQV</sequence>
<organism evidence="2 3">
    <name type="scientific">Erysipelothrix larvae</name>
    <dbReference type="NCBI Taxonomy" id="1514105"/>
    <lineage>
        <taxon>Bacteria</taxon>
        <taxon>Bacillati</taxon>
        <taxon>Bacillota</taxon>
        <taxon>Erysipelotrichia</taxon>
        <taxon>Erysipelotrichales</taxon>
        <taxon>Erysipelotrichaceae</taxon>
        <taxon>Erysipelothrix</taxon>
    </lineage>
</organism>
<feature type="transmembrane region" description="Helical" evidence="1">
    <location>
        <begin position="88"/>
        <end position="110"/>
    </location>
</feature>
<reference evidence="2 3" key="1">
    <citation type="submission" date="2015-10" db="EMBL/GenBank/DDBJ databases">
        <title>Erysipelothrix larvae sp. LV19 isolated from the larval gut of the rhinoceros beetle, Trypoxylus dichotomus.</title>
        <authorList>
            <person name="Lim S."/>
            <person name="Kim B.-C."/>
        </authorList>
    </citation>
    <scope>NUCLEOTIDE SEQUENCE [LARGE SCALE GENOMIC DNA]</scope>
    <source>
        <strain evidence="2 3">LV19</strain>
    </source>
</reference>